<proteinExistence type="predicted"/>
<accession>A0A183CDE3</accession>
<protein>
    <submittedName>
        <fullName evidence="3">BTB domain-containing protein</fullName>
    </submittedName>
</protein>
<dbReference type="SMART" id="SM00225">
    <property type="entry name" value="BTB"/>
    <property type="match status" value="2"/>
</dbReference>
<dbReference type="WBParaSite" id="GPLIN_001089700">
    <property type="protein sequence ID" value="GPLIN_001089700"/>
    <property type="gene ID" value="GPLIN_001089700"/>
</dbReference>
<dbReference type="PANTHER" id="PTHR47022">
    <property type="entry name" value="BTB AND MATH DOMAIN-CONTAINING PROTEIN 36-RELATED"/>
    <property type="match status" value="1"/>
</dbReference>
<dbReference type="Pfam" id="PF22486">
    <property type="entry name" value="MATH_2"/>
    <property type="match status" value="1"/>
</dbReference>
<evidence type="ECO:0000313" key="2">
    <source>
        <dbReference type="Proteomes" id="UP000050741"/>
    </source>
</evidence>
<dbReference type="Pfam" id="PF00917">
    <property type="entry name" value="MATH"/>
    <property type="match status" value="1"/>
</dbReference>
<dbReference type="AlphaFoldDB" id="A0A183CDE3"/>
<dbReference type="InterPro" id="IPR002083">
    <property type="entry name" value="MATH/TRAF_dom"/>
</dbReference>
<reference evidence="3" key="2">
    <citation type="submission" date="2016-06" db="UniProtKB">
        <authorList>
            <consortium name="WormBaseParasite"/>
        </authorList>
    </citation>
    <scope>IDENTIFICATION</scope>
</reference>
<dbReference type="InterPro" id="IPR000210">
    <property type="entry name" value="BTB/POZ_dom"/>
</dbReference>
<feature type="domain" description="BTB" evidence="1">
    <location>
        <begin position="139"/>
        <end position="207"/>
    </location>
</feature>
<reference evidence="2" key="1">
    <citation type="submission" date="2014-05" db="EMBL/GenBank/DDBJ databases">
        <title>The genome and life-stage specific transcriptomes of Globodera pallida elucidate key aspects of plant parasitism by a cyst nematode.</title>
        <authorList>
            <person name="Cotton J.A."/>
            <person name="Lilley C.J."/>
            <person name="Jones L.M."/>
            <person name="Kikuchi T."/>
            <person name="Reid A.J."/>
            <person name="Thorpe P."/>
            <person name="Tsai I.J."/>
            <person name="Beasley H."/>
            <person name="Blok V."/>
            <person name="Cock P.J.A."/>
            <person name="Van den Akker S.E."/>
            <person name="Holroyd N."/>
            <person name="Hunt M."/>
            <person name="Mantelin S."/>
            <person name="Naghra H."/>
            <person name="Pain A."/>
            <person name="Palomares-Rius J.E."/>
            <person name="Zarowiecki M."/>
            <person name="Berriman M."/>
            <person name="Jones J.T."/>
            <person name="Urwin P.E."/>
        </authorList>
    </citation>
    <scope>NUCLEOTIDE SEQUENCE [LARGE SCALE GENOMIC DNA]</scope>
    <source>
        <strain evidence="2">Lindley</strain>
    </source>
</reference>
<evidence type="ECO:0000259" key="1">
    <source>
        <dbReference type="PROSITE" id="PS50097"/>
    </source>
</evidence>
<dbReference type="SUPFAM" id="SSF54695">
    <property type="entry name" value="POZ domain"/>
    <property type="match status" value="2"/>
</dbReference>
<evidence type="ECO:0000313" key="3">
    <source>
        <dbReference type="WBParaSite" id="GPLIN_001089700"/>
    </source>
</evidence>
<dbReference type="CDD" id="cd18186">
    <property type="entry name" value="BTB_POZ_ZBTB_KLHL-like"/>
    <property type="match status" value="2"/>
</dbReference>
<keyword evidence="2" id="KW-1185">Reference proteome</keyword>
<name>A0A183CDE3_GLOPA</name>
<dbReference type="Gene3D" id="2.60.210.10">
    <property type="entry name" value="Apoptosis, Tumor Necrosis Factor Receptor Associated Protein 2, Chain A"/>
    <property type="match status" value="2"/>
</dbReference>
<organism evidence="2 3">
    <name type="scientific">Globodera pallida</name>
    <name type="common">Potato cyst nematode worm</name>
    <name type="synonym">Heterodera pallida</name>
    <dbReference type="NCBI Taxonomy" id="36090"/>
    <lineage>
        <taxon>Eukaryota</taxon>
        <taxon>Metazoa</taxon>
        <taxon>Ecdysozoa</taxon>
        <taxon>Nematoda</taxon>
        <taxon>Chromadorea</taxon>
        <taxon>Rhabditida</taxon>
        <taxon>Tylenchina</taxon>
        <taxon>Tylenchomorpha</taxon>
        <taxon>Tylenchoidea</taxon>
        <taxon>Heteroderidae</taxon>
        <taxon>Heteroderinae</taxon>
        <taxon>Globodera</taxon>
    </lineage>
</organism>
<dbReference type="InterPro" id="IPR011333">
    <property type="entry name" value="SKP1/BTB/POZ_sf"/>
</dbReference>
<dbReference type="PANTHER" id="PTHR47022:SF1">
    <property type="entry name" value="BTB AND MATH DOMAIN-CONTAINING PROTEIN 36-RELATED"/>
    <property type="match status" value="1"/>
</dbReference>
<dbReference type="Gene3D" id="3.30.710.10">
    <property type="entry name" value="Potassium Channel Kv1.1, Chain A"/>
    <property type="match status" value="1"/>
</dbReference>
<dbReference type="SUPFAM" id="SSF49599">
    <property type="entry name" value="TRAF domain-like"/>
    <property type="match status" value="1"/>
</dbReference>
<dbReference type="Proteomes" id="UP000050741">
    <property type="component" value="Unassembled WGS sequence"/>
</dbReference>
<sequence length="555" mass="62954">MLKFKKFSEGRRPKDVHSAPVVYINGLPWKIWVRHCDPYVGIYVKCIGDETDMAWNCRAASQFSIISCKESGECVMNKGELDDFAIYYANSTVWGEPEYIKFEELMDPKNGLYNEEEDVVTFKAEVVAEEPNGMPGVRSEDVLMVNGRLVYLNKNLLAADSKFFRTLFFGENAEEMPKVEIDDVPNAVANFDRLIATMYPQYVQLDGRGPEEVFSDPVVYINGLPWRMRISLSKWYTAIINIELKCDGDKTDAVWSCSAASQFSVVSSKKSGESLLKIGRLDNFKLYTAISSVHGCAYTVGELMDPKNGVYDKKEDAVTFKVKIVAEEPNGMPGVRLEDVLRVNGKLVNVNKHDLMDPKNGLYDKKEDAVTFKVEIVAEEPNGMPGVRFEDVLRVNGKLVNVNNHLLAAHSKYFQTLFFGENAEETPTVQIDDFSDAVTKFERLIAPMDPLNVDLTDECVEDFLLLANRFLLDSVVNRCVEFLVTRSKKSAIRKFRLADQYGIIGMKKKILKEMSKEDFAVSGKNYFNNLSEINKLGDEEIEELRERHKELFGTE</sequence>
<dbReference type="PROSITE" id="PS50097">
    <property type="entry name" value="BTB"/>
    <property type="match status" value="2"/>
</dbReference>
<dbReference type="InterPro" id="IPR008974">
    <property type="entry name" value="TRAF-like"/>
</dbReference>
<dbReference type="Pfam" id="PF00651">
    <property type="entry name" value="BTB"/>
    <property type="match status" value="2"/>
</dbReference>
<feature type="domain" description="BTB" evidence="1">
    <location>
        <begin position="389"/>
        <end position="457"/>
    </location>
</feature>